<protein>
    <submittedName>
        <fullName evidence="1">Uncharacterized protein</fullName>
    </submittedName>
</protein>
<reference evidence="1" key="1">
    <citation type="submission" date="2021-07" db="EMBL/GenBank/DDBJ databases">
        <authorList>
            <person name="Durling M."/>
        </authorList>
    </citation>
    <scope>NUCLEOTIDE SEQUENCE</scope>
</reference>
<evidence type="ECO:0000313" key="2">
    <source>
        <dbReference type="Proteomes" id="UP000696280"/>
    </source>
</evidence>
<dbReference type="EMBL" id="CAJVRL010000052">
    <property type="protein sequence ID" value="CAG8953835.1"/>
    <property type="molecule type" value="Genomic_DNA"/>
</dbReference>
<name>A0A9N9KXB7_9HELO</name>
<sequence>MLDHEFITSAAVKDWAGSSPLWFACGTLKRDLDRNRVVACQTAKCGFIVQCNGYEDMIHELMIILGGFPQFKHCCAGWSNACKSMATDDGMAVGSTALKYSVPGCAKVADLGHVTDLSPLGFEEVRRRMKAANLGEKAGLDRVTWEE</sequence>
<dbReference type="AlphaFoldDB" id="A0A9N9KXB7"/>
<dbReference type="Proteomes" id="UP000696280">
    <property type="component" value="Unassembled WGS sequence"/>
</dbReference>
<gene>
    <name evidence="1" type="ORF">HYFRA_00006727</name>
</gene>
<organism evidence="1 2">
    <name type="scientific">Hymenoscyphus fraxineus</name>
    <dbReference type="NCBI Taxonomy" id="746836"/>
    <lineage>
        <taxon>Eukaryota</taxon>
        <taxon>Fungi</taxon>
        <taxon>Dikarya</taxon>
        <taxon>Ascomycota</taxon>
        <taxon>Pezizomycotina</taxon>
        <taxon>Leotiomycetes</taxon>
        <taxon>Helotiales</taxon>
        <taxon>Helotiaceae</taxon>
        <taxon>Hymenoscyphus</taxon>
    </lineage>
</organism>
<comment type="caution">
    <text evidence="1">The sequence shown here is derived from an EMBL/GenBank/DDBJ whole genome shotgun (WGS) entry which is preliminary data.</text>
</comment>
<proteinExistence type="predicted"/>
<accession>A0A9N9KXB7</accession>
<evidence type="ECO:0000313" key="1">
    <source>
        <dbReference type="EMBL" id="CAG8953835.1"/>
    </source>
</evidence>
<keyword evidence="2" id="KW-1185">Reference proteome</keyword>